<name>A0A397SKK9_9GLOM</name>
<gene>
    <name evidence="1" type="ORF">C1645_779212</name>
</gene>
<proteinExistence type="predicted"/>
<reference evidence="1 2" key="1">
    <citation type="submission" date="2018-06" db="EMBL/GenBank/DDBJ databases">
        <title>Comparative genomics reveals the genomic features of Rhizophagus irregularis, R. cerebriforme, R. diaphanum and Gigaspora rosea, and their symbiotic lifestyle signature.</title>
        <authorList>
            <person name="Morin E."/>
            <person name="San Clemente H."/>
            <person name="Chen E.C.H."/>
            <person name="De La Providencia I."/>
            <person name="Hainaut M."/>
            <person name="Kuo A."/>
            <person name="Kohler A."/>
            <person name="Murat C."/>
            <person name="Tang N."/>
            <person name="Roy S."/>
            <person name="Loubradou J."/>
            <person name="Henrissat B."/>
            <person name="Grigoriev I.V."/>
            <person name="Corradi N."/>
            <person name="Roux C."/>
            <person name="Martin F.M."/>
        </authorList>
    </citation>
    <scope>NUCLEOTIDE SEQUENCE [LARGE SCALE GENOMIC DNA]</scope>
    <source>
        <strain evidence="1 2">DAOM 227022</strain>
    </source>
</reference>
<comment type="caution">
    <text evidence="1">The sequence shown here is derived from an EMBL/GenBank/DDBJ whole genome shotgun (WGS) entry which is preliminary data.</text>
</comment>
<evidence type="ECO:0000313" key="2">
    <source>
        <dbReference type="Proteomes" id="UP000265703"/>
    </source>
</evidence>
<dbReference type="EMBL" id="QKYT01000351">
    <property type="protein sequence ID" value="RIA86663.1"/>
    <property type="molecule type" value="Genomic_DNA"/>
</dbReference>
<dbReference type="Proteomes" id="UP000265703">
    <property type="component" value="Unassembled WGS sequence"/>
</dbReference>
<evidence type="ECO:0000313" key="1">
    <source>
        <dbReference type="EMBL" id="RIA86663.1"/>
    </source>
</evidence>
<organism evidence="1 2">
    <name type="scientific">Glomus cerebriforme</name>
    <dbReference type="NCBI Taxonomy" id="658196"/>
    <lineage>
        <taxon>Eukaryota</taxon>
        <taxon>Fungi</taxon>
        <taxon>Fungi incertae sedis</taxon>
        <taxon>Mucoromycota</taxon>
        <taxon>Glomeromycotina</taxon>
        <taxon>Glomeromycetes</taxon>
        <taxon>Glomerales</taxon>
        <taxon>Glomeraceae</taxon>
        <taxon>Glomus</taxon>
    </lineage>
</organism>
<accession>A0A397SKK9</accession>
<protein>
    <submittedName>
        <fullName evidence="1">Uncharacterized protein</fullName>
    </submittedName>
</protein>
<dbReference type="AlphaFoldDB" id="A0A397SKK9"/>
<sequence>MLVVNIVVRMKKNLVILATWVKKKNVLETLVISRNLMRNLEILELMECLKLKKIALIDSIDSIVHVY</sequence>
<keyword evidence="2" id="KW-1185">Reference proteome</keyword>